<comment type="caution">
    <text evidence="3">The sequence shown here is derived from an EMBL/GenBank/DDBJ whole genome shotgun (WGS) entry which is preliminary data.</text>
</comment>
<dbReference type="EMBL" id="SEOQ01000008">
    <property type="protein sequence ID" value="TFY72689.1"/>
    <property type="molecule type" value="Genomic_DNA"/>
</dbReference>
<dbReference type="STRING" id="205917.A0A4Y9ZGU8"/>
<sequence>MPQQHCPAGLTSTGDPVHDCHASGTSRRSRRSTKSKSNIVNLVFPPTTDTDKQPSETSEVVRKPLIGKGKNRTAVGGKNISNDSQKEVSAIPDPVPDTGDDTPAPAPAAPAAPVHTSPLIQPGDPPSSAASAKENTNHRPLTASLQLFTPLPAFYSMVASTSSRDAARTSSASPTISVSSESSSPSTTKAISNVEQSDSNQPTPRHIPTVVIVLLILGGTCLIGAILVIIKIRNRPKKRWHPTPSLPILQDTYPNEKGTEDSPIFGGKERFSSRPGSNAVPWTWTQYHSGIPKPAATSQGVDTRSAAGGADSTTSAQRRLSRAGDDVRSGQDVKIQHATVATFVQPVEQHVQHAAARNTSRLSTVSLYPASIHPQAAAENIGIAVSSGNPNAAADGSVGLAHDRGKRWSTRRSTRDLDRRRTTLYEGTENGYLDAEASSPSLPTMPQGRQRIKAPYGAGSYLRTSTSTSMTKHVSTESNPFEEPAYAVPPMPYLPSEDRRDRNTKALTSALGLVSPPPPSPEPTLYPDDSLSIAGDRRHVGSVKKHAGQKVGSPGTEASAALGNLMLSDYRASKHIAVTSPDDKPNGEQSPRVRIRTDDKPPRVPSPPPMPSLAQMALAHTNPADFADYRSPTYSIYGLYDPDRTSRAGSGY</sequence>
<feature type="compositionally biased region" description="Low complexity" evidence="1">
    <location>
        <begin position="165"/>
        <end position="192"/>
    </location>
</feature>
<evidence type="ECO:0000256" key="2">
    <source>
        <dbReference type="SAM" id="Phobius"/>
    </source>
</evidence>
<reference evidence="3 4" key="1">
    <citation type="submission" date="2019-02" db="EMBL/GenBank/DDBJ databases">
        <title>Genome sequencing of the rare red list fungi Dentipellis fragilis.</title>
        <authorList>
            <person name="Buettner E."/>
            <person name="Kellner H."/>
        </authorList>
    </citation>
    <scope>NUCLEOTIDE SEQUENCE [LARGE SCALE GENOMIC DNA]</scope>
    <source>
        <strain evidence="3 4">DSM 105465</strain>
    </source>
</reference>
<accession>A0A4Y9ZGU8</accession>
<feature type="compositionally biased region" description="Basic and acidic residues" evidence="1">
    <location>
        <begin position="49"/>
        <end position="62"/>
    </location>
</feature>
<feature type="region of interest" description="Disordered" evidence="1">
    <location>
        <begin position="291"/>
        <end position="331"/>
    </location>
</feature>
<keyword evidence="2" id="KW-0472">Membrane</keyword>
<protein>
    <submittedName>
        <fullName evidence="3">Uncharacterized protein</fullName>
    </submittedName>
</protein>
<feature type="transmembrane region" description="Helical" evidence="2">
    <location>
        <begin position="207"/>
        <end position="230"/>
    </location>
</feature>
<feature type="compositionally biased region" description="Low complexity" evidence="1">
    <location>
        <begin position="305"/>
        <end position="316"/>
    </location>
</feature>
<organism evidence="3 4">
    <name type="scientific">Dentipellis fragilis</name>
    <dbReference type="NCBI Taxonomy" id="205917"/>
    <lineage>
        <taxon>Eukaryota</taxon>
        <taxon>Fungi</taxon>
        <taxon>Dikarya</taxon>
        <taxon>Basidiomycota</taxon>
        <taxon>Agaricomycotina</taxon>
        <taxon>Agaricomycetes</taxon>
        <taxon>Russulales</taxon>
        <taxon>Hericiaceae</taxon>
        <taxon>Dentipellis</taxon>
    </lineage>
</organism>
<keyword evidence="4" id="KW-1185">Reference proteome</keyword>
<dbReference type="AlphaFoldDB" id="A0A4Y9ZGU8"/>
<dbReference type="OrthoDB" id="2983908at2759"/>
<evidence type="ECO:0000313" key="4">
    <source>
        <dbReference type="Proteomes" id="UP000298327"/>
    </source>
</evidence>
<keyword evidence="2" id="KW-0812">Transmembrane</keyword>
<feature type="region of interest" description="Disordered" evidence="1">
    <location>
        <begin position="577"/>
        <end position="613"/>
    </location>
</feature>
<name>A0A4Y9ZGU8_9AGAM</name>
<keyword evidence="2" id="KW-1133">Transmembrane helix</keyword>
<feature type="region of interest" description="Disordered" evidence="1">
    <location>
        <begin position="165"/>
        <end position="204"/>
    </location>
</feature>
<proteinExistence type="predicted"/>
<evidence type="ECO:0000313" key="3">
    <source>
        <dbReference type="EMBL" id="TFY72689.1"/>
    </source>
</evidence>
<gene>
    <name evidence="3" type="ORF">EVG20_g356</name>
</gene>
<dbReference type="Proteomes" id="UP000298327">
    <property type="component" value="Unassembled WGS sequence"/>
</dbReference>
<feature type="region of interest" description="Disordered" evidence="1">
    <location>
        <begin position="463"/>
        <end position="488"/>
    </location>
</feature>
<feature type="compositionally biased region" description="Polar residues" evidence="1">
    <location>
        <begin position="193"/>
        <end position="203"/>
    </location>
</feature>
<evidence type="ECO:0000256" key="1">
    <source>
        <dbReference type="SAM" id="MobiDB-lite"/>
    </source>
</evidence>
<feature type="region of interest" description="Disordered" evidence="1">
    <location>
        <begin position="1"/>
        <end position="137"/>
    </location>
</feature>
<feature type="compositionally biased region" description="Polar residues" evidence="1">
    <location>
        <begin position="463"/>
        <end position="479"/>
    </location>
</feature>
<feature type="compositionally biased region" description="Basic and acidic residues" evidence="1">
    <location>
        <begin position="322"/>
        <end position="331"/>
    </location>
</feature>